<reference evidence="3 4" key="1">
    <citation type="submission" date="2018-07" db="EMBL/GenBank/DDBJ databases">
        <title>Complete genome sequencing of Ornithinimicrobium sp. AMA3305.</title>
        <authorList>
            <person name="Bae J.-W."/>
        </authorList>
    </citation>
    <scope>NUCLEOTIDE SEQUENCE [LARGE SCALE GENOMIC DNA]</scope>
    <source>
        <strain evidence="3 4">AMA3305</strain>
    </source>
</reference>
<name>A0A345NKI6_9MICO</name>
<dbReference type="RefSeq" id="WP_114927309.1">
    <property type="nucleotide sequence ID" value="NZ_CP031229.1"/>
</dbReference>
<keyword evidence="4" id="KW-1185">Reference proteome</keyword>
<dbReference type="Proteomes" id="UP000253790">
    <property type="component" value="Chromosome"/>
</dbReference>
<keyword evidence="2" id="KW-0472">Membrane</keyword>
<dbReference type="AlphaFoldDB" id="A0A345NKI6"/>
<accession>A0A345NKI6</accession>
<feature type="transmembrane region" description="Helical" evidence="2">
    <location>
        <begin position="14"/>
        <end position="35"/>
    </location>
</feature>
<sequence>MSRSTDRSGDASPFAWIFGTALAAVAVSAVARTVLGRRRGVPPQARAEAPGTAPRTPAGESSQG</sequence>
<evidence type="ECO:0000256" key="2">
    <source>
        <dbReference type="SAM" id="Phobius"/>
    </source>
</evidence>
<proteinExistence type="predicted"/>
<dbReference type="KEGG" id="orn:DV701_04870"/>
<gene>
    <name evidence="3" type="ORF">DV701_04870</name>
</gene>
<evidence type="ECO:0000313" key="4">
    <source>
        <dbReference type="Proteomes" id="UP000253790"/>
    </source>
</evidence>
<keyword evidence="2" id="KW-0812">Transmembrane</keyword>
<organism evidence="3 4">
    <name type="scientific">Ornithinimicrobium avium</name>
    <dbReference type="NCBI Taxonomy" id="2283195"/>
    <lineage>
        <taxon>Bacteria</taxon>
        <taxon>Bacillati</taxon>
        <taxon>Actinomycetota</taxon>
        <taxon>Actinomycetes</taxon>
        <taxon>Micrococcales</taxon>
        <taxon>Ornithinimicrobiaceae</taxon>
        <taxon>Ornithinimicrobium</taxon>
    </lineage>
</organism>
<feature type="region of interest" description="Disordered" evidence="1">
    <location>
        <begin position="35"/>
        <end position="64"/>
    </location>
</feature>
<protein>
    <submittedName>
        <fullName evidence="3">Uncharacterized protein</fullName>
    </submittedName>
</protein>
<evidence type="ECO:0000256" key="1">
    <source>
        <dbReference type="SAM" id="MobiDB-lite"/>
    </source>
</evidence>
<dbReference type="EMBL" id="CP031229">
    <property type="protein sequence ID" value="AXH95544.1"/>
    <property type="molecule type" value="Genomic_DNA"/>
</dbReference>
<evidence type="ECO:0000313" key="3">
    <source>
        <dbReference type="EMBL" id="AXH95544.1"/>
    </source>
</evidence>
<keyword evidence="2" id="KW-1133">Transmembrane helix</keyword>